<dbReference type="Proteomes" id="UP000230069">
    <property type="component" value="Unassembled WGS sequence"/>
</dbReference>
<keyword evidence="3" id="KW-1185">Reference proteome</keyword>
<name>A0A2G5F3A9_AQUCA</name>
<keyword evidence="1" id="KW-0472">Membrane</keyword>
<sequence length="78" mass="9256">MGPFSISLSCYSYDQKVLSILLCYQFFMSLWTNTLKGFTSIVLWLNRIFLRPSYCVVDKNCVLYLLCVYTCSYVFLYR</sequence>
<gene>
    <name evidence="2" type="ORF">AQUCO_00200457v1</name>
</gene>
<dbReference type="AlphaFoldDB" id="A0A2G5F3A9"/>
<keyword evidence="1" id="KW-0812">Transmembrane</keyword>
<evidence type="ECO:0000256" key="1">
    <source>
        <dbReference type="SAM" id="Phobius"/>
    </source>
</evidence>
<feature type="transmembrane region" description="Helical" evidence="1">
    <location>
        <begin position="61"/>
        <end position="77"/>
    </location>
</feature>
<feature type="transmembrane region" description="Helical" evidence="1">
    <location>
        <begin position="26"/>
        <end position="49"/>
    </location>
</feature>
<proteinExistence type="predicted"/>
<dbReference type="EMBL" id="KZ305019">
    <property type="protein sequence ID" value="PIA62449.1"/>
    <property type="molecule type" value="Genomic_DNA"/>
</dbReference>
<evidence type="ECO:0000313" key="2">
    <source>
        <dbReference type="EMBL" id="PIA62449.1"/>
    </source>
</evidence>
<protein>
    <submittedName>
        <fullName evidence="2">Uncharacterized protein</fullName>
    </submittedName>
</protein>
<reference evidence="2 3" key="1">
    <citation type="submission" date="2017-09" db="EMBL/GenBank/DDBJ databases">
        <title>WGS assembly of Aquilegia coerulea Goldsmith.</title>
        <authorList>
            <person name="Hodges S."/>
            <person name="Kramer E."/>
            <person name="Nordborg M."/>
            <person name="Tomkins J."/>
            <person name="Borevitz J."/>
            <person name="Derieg N."/>
            <person name="Yan J."/>
            <person name="Mihaltcheva S."/>
            <person name="Hayes R.D."/>
            <person name="Rokhsar D."/>
        </authorList>
    </citation>
    <scope>NUCLEOTIDE SEQUENCE [LARGE SCALE GENOMIC DNA]</scope>
    <source>
        <strain evidence="3">cv. Goldsmith</strain>
    </source>
</reference>
<evidence type="ECO:0000313" key="3">
    <source>
        <dbReference type="Proteomes" id="UP000230069"/>
    </source>
</evidence>
<accession>A0A2G5F3A9</accession>
<keyword evidence="1" id="KW-1133">Transmembrane helix</keyword>
<dbReference type="InParanoid" id="A0A2G5F3A9"/>
<organism evidence="2 3">
    <name type="scientific">Aquilegia coerulea</name>
    <name type="common">Rocky mountain columbine</name>
    <dbReference type="NCBI Taxonomy" id="218851"/>
    <lineage>
        <taxon>Eukaryota</taxon>
        <taxon>Viridiplantae</taxon>
        <taxon>Streptophyta</taxon>
        <taxon>Embryophyta</taxon>
        <taxon>Tracheophyta</taxon>
        <taxon>Spermatophyta</taxon>
        <taxon>Magnoliopsida</taxon>
        <taxon>Ranunculales</taxon>
        <taxon>Ranunculaceae</taxon>
        <taxon>Thalictroideae</taxon>
        <taxon>Aquilegia</taxon>
    </lineage>
</organism>